<evidence type="ECO:0000313" key="2">
    <source>
        <dbReference type="EMBL" id="EKM57363.1"/>
    </source>
</evidence>
<gene>
    <name evidence="2" type="ORF">PHACADRAFT_172993</name>
</gene>
<dbReference type="EMBL" id="JH930471">
    <property type="protein sequence ID" value="EKM57363.1"/>
    <property type="molecule type" value="Genomic_DNA"/>
</dbReference>
<protein>
    <submittedName>
        <fullName evidence="2">Uncharacterized protein</fullName>
    </submittedName>
</protein>
<dbReference type="RefSeq" id="XP_007395174.1">
    <property type="nucleotide sequence ID" value="XM_007395112.1"/>
</dbReference>
<dbReference type="HOGENOM" id="CLU_099959_0_0_1"/>
<evidence type="ECO:0000256" key="1">
    <source>
        <dbReference type="SAM" id="Phobius"/>
    </source>
</evidence>
<dbReference type="AlphaFoldDB" id="K5W0M5"/>
<keyword evidence="3" id="KW-1185">Reference proteome</keyword>
<evidence type="ECO:0000313" key="3">
    <source>
        <dbReference type="Proteomes" id="UP000008370"/>
    </source>
</evidence>
<dbReference type="GeneID" id="18909619"/>
<keyword evidence="1" id="KW-0472">Membrane</keyword>
<feature type="transmembrane region" description="Helical" evidence="1">
    <location>
        <begin position="151"/>
        <end position="171"/>
    </location>
</feature>
<sequence length="177" mass="19490">MTAPSKPLPPVVAVPIPKIVKPVTPAEQYWAARALTAEAILSVKTQHHEEIKMLAVVEETKRTVSLSSVAAFHQQEVAQVNQMHESRQRRLEAIAIALLTALVGLVAFLLYTLQANHSPARQSRSVHFTIPILSPFASVVEHESSVIGTKILTVIILTATVVAYGCFRFWMAHRLGR</sequence>
<dbReference type="OrthoDB" id="3265172at2759"/>
<keyword evidence="1" id="KW-1133">Transmembrane helix</keyword>
<name>K5W0M5_PHACS</name>
<organism evidence="2 3">
    <name type="scientific">Phanerochaete carnosa (strain HHB-10118-sp)</name>
    <name type="common">White-rot fungus</name>
    <name type="synonym">Peniophora carnosa</name>
    <dbReference type="NCBI Taxonomy" id="650164"/>
    <lineage>
        <taxon>Eukaryota</taxon>
        <taxon>Fungi</taxon>
        <taxon>Dikarya</taxon>
        <taxon>Basidiomycota</taxon>
        <taxon>Agaricomycotina</taxon>
        <taxon>Agaricomycetes</taxon>
        <taxon>Polyporales</taxon>
        <taxon>Phanerochaetaceae</taxon>
        <taxon>Phanerochaete</taxon>
    </lineage>
</organism>
<proteinExistence type="predicted"/>
<dbReference type="Proteomes" id="UP000008370">
    <property type="component" value="Unassembled WGS sequence"/>
</dbReference>
<keyword evidence="1" id="KW-0812">Transmembrane</keyword>
<feature type="transmembrane region" description="Helical" evidence="1">
    <location>
        <begin position="93"/>
        <end position="113"/>
    </location>
</feature>
<accession>K5W0M5</accession>
<reference evidence="2 3" key="1">
    <citation type="journal article" date="2012" name="BMC Genomics">
        <title>Comparative genomics of the white-rot fungi, Phanerochaete carnosa and P. chrysosporium, to elucidate the genetic basis of the distinct wood types they colonize.</title>
        <authorList>
            <person name="Suzuki H."/>
            <person name="MacDonald J."/>
            <person name="Syed K."/>
            <person name="Salamov A."/>
            <person name="Hori C."/>
            <person name="Aerts A."/>
            <person name="Henrissat B."/>
            <person name="Wiebenga A."/>
            <person name="vanKuyk P.A."/>
            <person name="Barry K."/>
            <person name="Lindquist E."/>
            <person name="LaButti K."/>
            <person name="Lapidus A."/>
            <person name="Lucas S."/>
            <person name="Coutinho P."/>
            <person name="Gong Y."/>
            <person name="Samejima M."/>
            <person name="Mahadevan R."/>
            <person name="Abou-Zaid M."/>
            <person name="de Vries R.P."/>
            <person name="Igarashi K."/>
            <person name="Yadav J.S."/>
            <person name="Grigoriev I.V."/>
            <person name="Master E.R."/>
        </authorList>
    </citation>
    <scope>NUCLEOTIDE SEQUENCE [LARGE SCALE GENOMIC DNA]</scope>
    <source>
        <strain evidence="2 3">HHB-10118-sp</strain>
    </source>
</reference>
<dbReference type="InParanoid" id="K5W0M5"/>
<dbReference type="KEGG" id="pco:PHACADRAFT_172993"/>